<dbReference type="EMBL" id="AWTN01000099">
    <property type="protein sequence ID" value="KGG89399.1"/>
    <property type="molecule type" value="Genomic_DNA"/>
</dbReference>
<evidence type="ECO:0000313" key="1">
    <source>
        <dbReference type="EMBL" id="KGG89399.1"/>
    </source>
</evidence>
<evidence type="ECO:0000313" key="2">
    <source>
        <dbReference type="Proteomes" id="UP000029567"/>
    </source>
</evidence>
<accession>A0A0E3BBV6</accession>
<proteinExistence type="predicted"/>
<reference evidence="1 2" key="1">
    <citation type="submission" date="2013-09" db="EMBL/GenBank/DDBJ databases">
        <title>High correlation between genotypes and phenotypes of environmental bacteria Comamonas testosteroni strains.</title>
        <authorList>
            <person name="Liu L."/>
            <person name="Zhu W."/>
            <person name="Xia X."/>
            <person name="Xu B."/>
            <person name="Luo M."/>
            <person name="Wang G."/>
        </authorList>
    </citation>
    <scope>NUCLEOTIDE SEQUENCE [LARGE SCALE GENOMIC DNA]</scope>
    <source>
        <strain evidence="1 2">JL14</strain>
    </source>
</reference>
<protein>
    <submittedName>
        <fullName evidence="1">Uncharacterized protein</fullName>
    </submittedName>
</protein>
<sequence>MGKPSAVAFNLSVGGLVKIMQGMIEVGHFHRSRKILKSAL</sequence>
<comment type="caution">
    <text evidence="1">The sequence shown here is derived from an EMBL/GenBank/DDBJ whole genome shotgun (WGS) entry which is preliminary data.</text>
</comment>
<name>A0A0E3BBV6_9BURK</name>
<dbReference type="Proteomes" id="UP000029567">
    <property type="component" value="Unassembled WGS sequence"/>
</dbReference>
<gene>
    <name evidence="1" type="ORF">P245_17165</name>
</gene>
<dbReference type="AlphaFoldDB" id="A0A0E3BBV6"/>
<organism evidence="1 2">
    <name type="scientific">Comamonas thiooxydans</name>
    <dbReference type="NCBI Taxonomy" id="363952"/>
    <lineage>
        <taxon>Bacteria</taxon>
        <taxon>Pseudomonadati</taxon>
        <taxon>Pseudomonadota</taxon>
        <taxon>Betaproteobacteria</taxon>
        <taxon>Burkholderiales</taxon>
        <taxon>Comamonadaceae</taxon>
        <taxon>Comamonas</taxon>
    </lineage>
</organism>